<comment type="similarity">
    <text evidence="1 4">Belongs to the pseudouridine synthase RsuA family.</text>
</comment>
<dbReference type="PANTHER" id="PTHR47683:SF2">
    <property type="entry name" value="RNA-BINDING S4 DOMAIN-CONTAINING PROTEIN"/>
    <property type="match status" value="1"/>
</dbReference>
<dbReference type="Pfam" id="PF00849">
    <property type="entry name" value="PseudoU_synth_2"/>
    <property type="match status" value="1"/>
</dbReference>
<dbReference type="EC" id="5.4.99.-" evidence="4"/>
<accession>A0A9D1PXA2</accession>
<dbReference type="Proteomes" id="UP000886752">
    <property type="component" value="Unassembled WGS sequence"/>
</dbReference>
<organism evidence="6 7">
    <name type="scientific">Candidatus Desulfovibrio intestinipullorum</name>
    <dbReference type="NCBI Taxonomy" id="2838536"/>
    <lineage>
        <taxon>Bacteria</taxon>
        <taxon>Pseudomonadati</taxon>
        <taxon>Thermodesulfobacteriota</taxon>
        <taxon>Desulfovibrionia</taxon>
        <taxon>Desulfovibrionales</taxon>
        <taxon>Desulfovibrionaceae</taxon>
        <taxon>Desulfovibrio</taxon>
    </lineage>
</organism>
<evidence type="ECO:0000256" key="2">
    <source>
        <dbReference type="ARBA" id="ARBA00023235"/>
    </source>
</evidence>
<keyword evidence="2 4" id="KW-0413">Isomerase</keyword>
<proteinExistence type="inferred from homology"/>
<evidence type="ECO:0000256" key="4">
    <source>
        <dbReference type="RuleBase" id="RU003887"/>
    </source>
</evidence>
<comment type="caution">
    <text evidence="6">The sequence shown here is derived from an EMBL/GenBank/DDBJ whole genome shotgun (WGS) entry which is preliminary data.</text>
</comment>
<dbReference type="InterPro" id="IPR042092">
    <property type="entry name" value="PsdUridine_s_RsuA/RluB/E/F_cat"/>
</dbReference>
<dbReference type="SUPFAM" id="SSF55120">
    <property type="entry name" value="Pseudouridine synthase"/>
    <property type="match status" value="1"/>
</dbReference>
<evidence type="ECO:0000259" key="5">
    <source>
        <dbReference type="SMART" id="SM00363"/>
    </source>
</evidence>
<evidence type="ECO:0000256" key="1">
    <source>
        <dbReference type="ARBA" id="ARBA00008348"/>
    </source>
</evidence>
<dbReference type="Gene3D" id="3.10.290.10">
    <property type="entry name" value="RNA-binding S4 domain"/>
    <property type="match status" value="1"/>
</dbReference>
<reference evidence="6" key="2">
    <citation type="submission" date="2021-04" db="EMBL/GenBank/DDBJ databases">
        <authorList>
            <person name="Gilroy R."/>
        </authorList>
    </citation>
    <scope>NUCLEOTIDE SEQUENCE</scope>
    <source>
        <strain evidence="6">ChiHecec2B26-446</strain>
    </source>
</reference>
<evidence type="ECO:0000313" key="6">
    <source>
        <dbReference type="EMBL" id="HIW00449.1"/>
    </source>
</evidence>
<dbReference type="InterPro" id="IPR020103">
    <property type="entry name" value="PsdUridine_synth_cat_dom_sf"/>
</dbReference>
<dbReference type="PANTHER" id="PTHR47683">
    <property type="entry name" value="PSEUDOURIDINE SYNTHASE FAMILY PROTEIN-RELATED"/>
    <property type="match status" value="1"/>
</dbReference>
<feature type="domain" description="RNA-binding S4" evidence="5">
    <location>
        <begin position="1"/>
        <end position="57"/>
    </location>
</feature>
<dbReference type="PROSITE" id="PS50889">
    <property type="entry name" value="S4"/>
    <property type="match status" value="1"/>
</dbReference>
<dbReference type="InterPro" id="IPR020094">
    <property type="entry name" value="TruA/RsuA/RluB/E/F_N"/>
</dbReference>
<keyword evidence="3" id="KW-0694">RNA-binding</keyword>
<reference evidence="6" key="1">
    <citation type="journal article" date="2021" name="PeerJ">
        <title>Extensive microbial diversity within the chicken gut microbiome revealed by metagenomics and culture.</title>
        <authorList>
            <person name="Gilroy R."/>
            <person name="Ravi A."/>
            <person name="Getino M."/>
            <person name="Pursley I."/>
            <person name="Horton D.L."/>
            <person name="Alikhan N.F."/>
            <person name="Baker D."/>
            <person name="Gharbi K."/>
            <person name="Hall N."/>
            <person name="Watson M."/>
            <person name="Adriaenssens E.M."/>
            <person name="Foster-Nyarko E."/>
            <person name="Jarju S."/>
            <person name="Secka A."/>
            <person name="Antonio M."/>
            <person name="Oren A."/>
            <person name="Chaudhuri R.R."/>
            <person name="La Ragione R."/>
            <person name="Hildebrand F."/>
            <person name="Pallen M.J."/>
        </authorList>
    </citation>
    <scope>NUCLEOTIDE SEQUENCE</scope>
    <source>
        <strain evidence="6">ChiHecec2B26-446</strain>
    </source>
</reference>
<dbReference type="EMBL" id="DXHV01000049">
    <property type="protein sequence ID" value="HIW00449.1"/>
    <property type="molecule type" value="Genomic_DNA"/>
</dbReference>
<dbReference type="Gene3D" id="3.30.70.580">
    <property type="entry name" value="Pseudouridine synthase I, catalytic domain, N-terminal subdomain"/>
    <property type="match status" value="1"/>
</dbReference>
<gene>
    <name evidence="6" type="ORF">H9894_04595</name>
</gene>
<dbReference type="Pfam" id="PF01479">
    <property type="entry name" value="S4"/>
    <property type="match status" value="1"/>
</dbReference>
<dbReference type="InterPro" id="IPR002942">
    <property type="entry name" value="S4_RNA-bd"/>
</dbReference>
<dbReference type="Gene3D" id="3.30.70.1560">
    <property type="entry name" value="Alpha-L RNA-binding motif"/>
    <property type="match status" value="1"/>
</dbReference>
<dbReference type="InterPro" id="IPR006145">
    <property type="entry name" value="PsdUridine_synth_RsuA/RluA"/>
</dbReference>
<dbReference type="SMART" id="SM00363">
    <property type="entry name" value="S4"/>
    <property type="match status" value="1"/>
</dbReference>
<dbReference type="GO" id="GO:0000455">
    <property type="term" value="P:enzyme-directed rRNA pseudouridine synthesis"/>
    <property type="evidence" value="ECO:0007669"/>
    <property type="project" value="UniProtKB-ARBA"/>
</dbReference>
<dbReference type="PROSITE" id="PS01149">
    <property type="entry name" value="PSI_RSU"/>
    <property type="match status" value="1"/>
</dbReference>
<evidence type="ECO:0000313" key="7">
    <source>
        <dbReference type="Proteomes" id="UP000886752"/>
    </source>
</evidence>
<dbReference type="InterPro" id="IPR050343">
    <property type="entry name" value="RsuA_PseudoU_synthase"/>
</dbReference>
<dbReference type="GO" id="GO:0003723">
    <property type="term" value="F:RNA binding"/>
    <property type="evidence" value="ECO:0007669"/>
    <property type="project" value="UniProtKB-KW"/>
</dbReference>
<dbReference type="InterPro" id="IPR018496">
    <property type="entry name" value="PsdUridine_synth_RsuA/RluB_CS"/>
</dbReference>
<evidence type="ECO:0000256" key="3">
    <source>
        <dbReference type="PROSITE-ProRule" id="PRU00182"/>
    </source>
</evidence>
<dbReference type="FunFam" id="3.10.290.10:FF:000003">
    <property type="entry name" value="Pseudouridine synthase"/>
    <property type="match status" value="1"/>
</dbReference>
<dbReference type="CDD" id="cd00165">
    <property type="entry name" value="S4"/>
    <property type="match status" value="1"/>
</dbReference>
<dbReference type="NCBIfam" id="TIGR00093">
    <property type="entry name" value="pseudouridine synthase"/>
    <property type="match status" value="1"/>
</dbReference>
<dbReference type="AlphaFoldDB" id="A0A9D1PXA2"/>
<dbReference type="InterPro" id="IPR036986">
    <property type="entry name" value="S4_RNA-bd_sf"/>
</dbReference>
<dbReference type="InterPro" id="IPR000748">
    <property type="entry name" value="PsdUridine_synth_RsuA/RluB/E/F"/>
</dbReference>
<sequence>MRLNKYLAAAGVCSRRKADELIEQGRVLLNGRTARAGDRVLPEDTVTLDGRAVALSEPRVCLMLHKPVRVVSTVSDPQGRTTVLDFVPGEYRHLRLYPVGRLDYYSEGLILLTNDGALAQRLMHPSNCQHKVYEVLVRGQVTEQVLTTMRQGMTLAEGDVTRPAKVVARMADASDRGATLLTITLQQGLNRQIRRMCRDCGLTVLRLRRVAEGALSLGSLPPGRVRVLNEQELALLCRHG</sequence>
<name>A0A9D1PXA2_9BACT</name>
<dbReference type="CDD" id="cd02870">
    <property type="entry name" value="PseudoU_synth_RsuA_like"/>
    <property type="match status" value="1"/>
</dbReference>
<protein>
    <recommendedName>
        <fullName evidence="4">Pseudouridine synthase</fullName>
        <ecNumber evidence="4">5.4.99.-</ecNumber>
    </recommendedName>
</protein>
<dbReference type="GO" id="GO:0120159">
    <property type="term" value="F:rRNA pseudouridine synthase activity"/>
    <property type="evidence" value="ECO:0007669"/>
    <property type="project" value="UniProtKB-ARBA"/>
</dbReference>
<dbReference type="SUPFAM" id="SSF55174">
    <property type="entry name" value="Alpha-L RNA-binding motif"/>
    <property type="match status" value="1"/>
</dbReference>